<name>A0A8S5UQS3_9CAUD</name>
<protein>
    <submittedName>
        <fullName evidence="2">Uncharacterized protein</fullName>
    </submittedName>
</protein>
<proteinExistence type="predicted"/>
<sequence length="30" mass="3372">MELITILYLSTVSAFFAGTICLLTKTYETK</sequence>
<evidence type="ECO:0000256" key="1">
    <source>
        <dbReference type="SAM" id="Phobius"/>
    </source>
</evidence>
<reference evidence="2" key="1">
    <citation type="journal article" date="2021" name="Proc. Natl. Acad. Sci. U.S.A.">
        <title>A Catalog of Tens of Thousands of Viruses from Human Metagenomes Reveals Hidden Associations with Chronic Diseases.</title>
        <authorList>
            <person name="Tisza M.J."/>
            <person name="Buck C.B."/>
        </authorList>
    </citation>
    <scope>NUCLEOTIDE SEQUENCE</scope>
    <source>
        <strain evidence="2">CtQyH19</strain>
    </source>
</reference>
<accession>A0A8S5UQS3</accession>
<keyword evidence="1" id="KW-1133">Transmembrane helix</keyword>
<keyword evidence="1" id="KW-0472">Membrane</keyword>
<organism evidence="2">
    <name type="scientific">Podoviridae sp. ctQyH19</name>
    <dbReference type="NCBI Taxonomy" id="2825249"/>
    <lineage>
        <taxon>Viruses</taxon>
        <taxon>Duplodnaviria</taxon>
        <taxon>Heunggongvirae</taxon>
        <taxon>Uroviricota</taxon>
        <taxon>Caudoviricetes</taxon>
    </lineage>
</organism>
<feature type="transmembrane region" description="Helical" evidence="1">
    <location>
        <begin position="6"/>
        <end position="24"/>
    </location>
</feature>
<keyword evidence="1" id="KW-0812">Transmembrane</keyword>
<dbReference type="EMBL" id="BK016121">
    <property type="protein sequence ID" value="DAF96848.1"/>
    <property type="molecule type" value="Genomic_DNA"/>
</dbReference>
<evidence type="ECO:0000313" key="2">
    <source>
        <dbReference type="EMBL" id="DAF96848.1"/>
    </source>
</evidence>